<dbReference type="Proteomes" id="UP000027073">
    <property type="component" value="Unassembled WGS sequence"/>
</dbReference>
<dbReference type="HOGENOM" id="CLU_1816590_0_0_1"/>
<organism evidence="1 2">
    <name type="scientific">Pleurotus ostreatus (strain PC15)</name>
    <name type="common">Oyster mushroom</name>
    <dbReference type="NCBI Taxonomy" id="1137138"/>
    <lineage>
        <taxon>Eukaryota</taxon>
        <taxon>Fungi</taxon>
        <taxon>Dikarya</taxon>
        <taxon>Basidiomycota</taxon>
        <taxon>Agaricomycotina</taxon>
        <taxon>Agaricomycetes</taxon>
        <taxon>Agaricomycetidae</taxon>
        <taxon>Agaricales</taxon>
        <taxon>Pleurotineae</taxon>
        <taxon>Pleurotaceae</taxon>
        <taxon>Pleurotus</taxon>
    </lineage>
</organism>
<dbReference type="VEuPathDB" id="FungiDB:PLEOSDRAFT_164880"/>
<proteinExistence type="predicted"/>
<dbReference type="AlphaFoldDB" id="A0A067NXY1"/>
<gene>
    <name evidence="1" type="ORF">PLEOSDRAFT_164880</name>
</gene>
<protein>
    <submittedName>
        <fullName evidence="1">Uncharacterized protein</fullName>
    </submittedName>
</protein>
<evidence type="ECO:0000313" key="2">
    <source>
        <dbReference type="Proteomes" id="UP000027073"/>
    </source>
</evidence>
<reference evidence="2" key="1">
    <citation type="journal article" date="2014" name="Proc. Natl. Acad. Sci. U.S.A.">
        <title>Extensive sampling of basidiomycete genomes demonstrates inadequacy of the white-rot/brown-rot paradigm for wood decay fungi.</title>
        <authorList>
            <person name="Riley R."/>
            <person name="Salamov A.A."/>
            <person name="Brown D.W."/>
            <person name="Nagy L.G."/>
            <person name="Floudas D."/>
            <person name="Held B.W."/>
            <person name="Levasseur A."/>
            <person name="Lombard V."/>
            <person name="Morin E."/>
            <person name="Otillar R."/>
            <person name="Lindquist E.A."/>
            <person name="Sun H."/>
            <person name="LaButti K.M."/>
            <person name="Schmutz J."/>
            <person name="Jabbour D."/>
            <person name="Luo H."/>
            <person name="Baker S.E."/>
            <person name="Pisabarro A.G."/>
            <person name="Walton J.D."/>
            <person name="Blanchette R.A."/>
            <person name="Henrissat B."/>
            <person name="Martin F."/>
            <person name="Cullen D."/>
            <person name="Hibbett D.S."/>
            <person name="Grigoriev I.V."/>
        </authorList>
    </citation>
    <scope>NUCLEOTIDE SEQUENCE [LARGE SCALE GENOMIC DNA]</scope>
    <source>
        <strain evidence="2">PC15</strain>
    </source>
</reference>
<dbReference type="EMBL" id="KL198004">
    <property type="protein sequence ID" value="KDQ32769.1"/>
    <property type="molecule type" value="Genomic_DNA"/>
</dbReference>
<dbReference type="InParanoid" id="A0A067NXY1"/>
<evidence type="ECO:0000313" key="1">
    <source>
        <dbReference type="EMBL" id="KDQ32769.1"/>
    </source>
</evidence>
<sequence>MSNFDVPPPKYVEARAPTGPVVYTSSPFGHNCMIPVPPLESHDTRPQHHIAVDGDCLNPLVHVTTVKRGANEYGDLVAEFEMDIFNSPATLSIRGKHYKPSEVLLKSGSPTPKQPLSTQRPGSLFAISCIEICYESPRKTTL</sequence>
<name>A0A067NXY1_PLEO1</name>
<accession>A0A067NXY1</accession>
<dbReference type="OrthoDB" id="3174721at2759"/>